<proteinExistence type="predicted"/>
<keyword evidence="4" id="KW-1185">Reference proteome</keyword>
<keyword evidence="2" id="KW-0472">Membrane</keyword>
<evidence type="ECO:0000256" key="2">
    <source>
        <dbReference type="SAM" id="Phobius"/>
    </source>
</evidence>
<feature type="transmembrane region" description="Helical" evidence="2">
    <location>
        <begin position="117"/>
        <end position="139"/>
    </location>
</feature>
<protein>
    <submittedName>
        <fullName evidence="3">Uncharacterized protein</fullName>
    </submittedName>
</protein>
<feature type="region of interest" description="Disordered" evidence="1">
    <location>
        <begin position="90"/>
        <end position="111"/>
    </location>
</feature>
<organism evidence="3 4">
    <name type="scientific">Actinidia rufa</name>
    <dbReference type="NCBI Taxonomy" id="165716"/>
    <lineage>
        <taxon>Eukaryota</taxon>
        <taxon>Viridiplantae</taxon>
        <taxon>Streptophyta</taxon>
        <taxon>Embryophyta</taxon>
        <taxon>Tracheophyta</taxon>
        <taxon>Spermatophyta</taxon>
        <taxon>Magnoliopsida</taxon>
        <taxon>eudicotyledons</taxon>
        <taxon>Gunneridae</taxon>
        <taxon>Pentapetalae</taxon>
        <taxon>asterids</taxon>
        <taxon>Ericales</taxon>
        <taxon>Actinidiaceae</taxon>
        <taxon>Actinidia</taxon>
    </lineage>
</organism>
<dbReference type="AlphaFoldDB" id="A0A7J0G3D0"/>
<name>A0A7J0G3D0_9ERIC</name>
<dbReference type="EMBL" id="BJWL01000017">
    <property type="protein sequence ID" value="GFZ05294.1"/>
    <property type="molecule type" value="Genomic_DNA"/>
</dbReference>
<comment type="caution">
    <text evidence="3">The sequence shown here is derived from an EMBL/GenBank/DDBJ whole genome shotgun (WGS) entry which is preliminary data.</text>
</comment>
<reference evidence="3 4" key="1">
    <citation type="submission" date="2019-07" db="EMBL/GenBank/DDBJ databases">
        <title>De Novo Assembly of kiwifruit Actinidia rufa.</title>
        <authorList>
            <person name="Sugita-Konishi S."/>
            <person name="Sato K."/>
            <person name="Mori E."/>
            <person name="Abe Y."/>
            <person name="Kisaki G."/>
            <person name="Hamano K."/>
            <person name="Suezawa K."/>
            <person name="Otani M."/>
            <person name="Fukuda T."/>
            <person name="Manabe T."/>
            <person name="Gomi K."/>
            <person name="Tabuchi M."/>
            <person name="Akimitsu K."/>
            <person name="Kataoka I."/>
        </authorList>
    </citation>
    <scope>NUCLEOTIDE SEQUENCE [LARGE SCALE GENOMIC DNA]</scope>
    <source>
        <strain evidence="4">cv. Fuchu</strain>
    </source>
</reference>
<evidence type="ECO:0000313" key="4">
    <source>
        <dbReference type="Proteomes" id="UP000585474"/>
    </source>
</evidence>
<evidence type="ECO:0000256" key="1">
    <source>
        <dbReference type="SAM" id="MobiDB-lite"/>
    </source>
</evidence>
<keyword evidence="2" id="KW-1133">Transmembrane helix</keyword>
<keyword evidence="2" id="KW-0812">Transmembrane</keyword>
<accession>A0A7J0G3D0</accession>
<evidence type="ECO:0000313" key="3">
    <source>
        <dbReference type="EMBL" id="GFZ05294.1"/>
    </source>
</evidence>
<dbReference type="Proteomes" id="UP000585474">
    <property type="component" value="Unassembled WGS sequence"/>
</dbReference>
<sequence>MESLCYCPYSLRFCGRGGCSLVFSLPQVVARKSEVRVPRFPLLGRHIIMSSKEARWSKSSGTKDGGMVVLAGAGVGIAAAVGTAAVVSSTTTSGSREEGEKPKSSGTSGGDVSGGGVVAVVVAGVVGVEEVVVVVVVVVKSELFRLLNVSIMSYDCFPLVVLL</sequence>
<feature type="transmembrane region" description="Helical" evidence="2">
    <location>
        <begin position="65"/>
        <end position="87"/>
    </location>
</feature>
<gene>
    <name evidence="3" type="ORF">Acr_17g0008660</name>
</gene>